<dbReference type="Proteomes" id="UP000479000">
    <property type="component" value="Unassembled WGS sequence"/>
</dbReference>
<gene>
    <name evidence="2" type="ORF">NTEN_LOCUS21813</name>
</gene>
<evidence type="ECO:0000313" key="3">
    <source>
        <dbReference type="Proteomes" id="UP000479000"/>
    </source>
</evidence>
<feature type="compositionally biased region" description="Basic and acidic residues" evidence="1">
    <location>
        <begin position="77"/>
        <end position="89"/>
    </location>
</feature>
<name>A0A6H5HJC0_9HEMI</name>
<proteinExistence type="predicted"/>
<evidence type="ECO:0000313" key="2">
    <source>
        <dbReference type="EMBL" id="CAB0017893.1"/>
    </source>
</evidence>
<reference evidence="2 3" key="1">
    <citation type="submission" date="2020-02" db="EMBL/GenBank/DDBJ databases">
        <authorList>
            <person name="Ferguson B K."/>
        </authorList>
    </citation>
    <scope>NUCLEOTIDE SEQUENCE [LARGE SCALE GENOMIC DNA]</scope>
</reference>
<accession>A0A6H5HJC0</accession>
<feature type="non-terminal residue" evidence="2">
    <location>
        <position position="1"/>
    </location>
</feature>
<sequence length="120" mass="13589">TKNYLVNTYSDLKKNSRHKNLENLSKLTIKLVPCCERTVARQALPPTSMLMHTVHRRPSFCILGHRTKYVGSSTAPGKHEGKQADEKGKPLKIRLRSASCNSESKHESATYAPARSWKRE</sequence>
<dbReference type="EMBL" id="CADCXU010032052">
    <property type="protein sequence ID" value="CAB0017893.1"/>
    <property type="molecule type" value="Genomic_DNA"/>
</dbReference>
<dbReference type="AlphaFoldDB" id="A0A6H5HJC0"/>
<feature type="region of interest" description="Disordered" evidence="1">
    <location>
        <begin position="71"/>
        <end position="120"/>
    </location>
</feature>
<organism evidence="2 3">
    <name type="scientific">Nesidiocoris tenuis</name>
    <dbReference type="NCBI Taxonomy" id="355587"/>
    <lineage>
        <taxon>Eukaryota</taxon>
        <taxon>Metazoa</taxon>
        <taxon>Ecdysozoa</taxon>
        <taxon>Arthropoda</taxon>
        <taxon>Hexapoda</taxon>
        <taxon>Insecta</taxon>
        <taxon>Pterygota</taxon>
        <taxon>Neoptera</taxon>
        <taxon>Paraneoptera</taxon>
        <taxon>Hemiptera</taxon>
        <taxon>Heteroptera</taxon>
        <taxon>Panheteroptera</taxon>
        <taxon>Cimicomorpha</taxon>
        <taxon>Miridae</taxon>
        <taxon>Dicyphina</taxon>
        <taxon>Nesidiocoris</taxon>
    </lineage>
</organism>
<keyword evidence="3" id="KW-1185">Reference proteome</keyword>
<evidence type="ECO:0000256" key="1">
    <source>
        <dbReference type="SAM" id="MobiDB-lite"/>
    </source>
</evidence>
<protein>
    <submittedName>
        <fullName evidence="2">Uncharacterized protein</fullName>
    </submittedName>
</protein>